<reference evidence="10" key="1">
    <citation type="journal article" date="2023" name="Mol. Phylogenet. Evol.">
        <title>Genome-scale phylogeny and comparative genomics of the fungal order Sordariales.</title>
        <authorList>
            <person name="Hensen N."/>
            <person name="Bonometti L."/>
            <person name="Westerberg I."/>
            <person name="Brannstrom I.O."/>
            <person name="Guillou S."/>
            <person name="Cros-Aarteil S."/>
            <person name="Calhoun S."/>
            <person name="Haridas S."/>
            <person name="Kuo A."/>
            <person name="Mondo S."/>
            <person name="Pangilinan J."/>
            <person name="Riley R."/>
            <person name="LaButti K."/>
            <person name="Andreopoulos B."/>
            <person name="Lipzen A."/>
            <person name="Chen C."/>
            <person name="Yan M."/>
            <person name="Daum C."/>
            <person name="Ng V."/>
            <person name="Clum A."/>
            <person name="Steindorff A."/>
            <person name="Ohm R.A."/>
            <person name="Martin F."/>
            <person name="Silar P."/>
            <person name="Natvig D.O."/>
            <person name="Lalanne C."/>
            <person name="Gautier V."/>
            <person name="Ament-Velasquez S.L."/>
            <person name="Kruys A."/>
            <person name="Hutchinson M.I."/>
            <person name="Powell A.J."/>
            <person name="Barry K."/>
            <person name="Miller A.N."/>
            <person name="Grigoriev I.V."/>
            <person name="Debuchy R."/>
            <person name="Gladieux P."/>
            <person name="Hiltunen Thoren M."/>
            <person name="Johannesson H."/>
        </authorList>
    </citation>
    <scope>NUCLEOTIDE SEQUENCE</scope>
    <source>
        <strain evidence="10">CBS 955.72</strain>
    </source>
</reference>
<keyword evidence="6 8" id="KW-0408">Iron</keyword>
<dbReference type="InterPro" id="IPR036396">
    <property type="entry name" value="Cyt_P450_sf"/>
</dbReference>
<evidence type="ECO:0000256" key="7">
    <source>
        <dbReference type="ARBA" id="ARBA00023033"/>
    </source>
</evidence>
<feature type="transmembrane region" description="Helical" evidence="9">
    <location>
        <begin position="15"/>
        <end position="33"/>
    </location>
</feature>
<dbReference type="GO" id="GO:0016705">
    <property type="term" value="F:oxidoreductase activity, acting on paired donors, with incorporation or reduction of molecular oxygen"/>
    <property type="evidence" value="ECO:0007669"/>
    <property type="project" value="InterPro"/>
</dbReference>
<name>A0AAJ0H7Y7_9PEZI</name>
<dbReference type="Pfam" id="PF00067">
    <property type="entry name" value="p450"/>
    <property type="match status" value="1"/>
</dbReference>
<sequence length="538" mass="61313">MMAMLDIGTLSNPSAIAAIAVTALSSGIIYFIWRLSVQRRFLAGNGLPKPPHDWLWGHAKLVGEYGNKITGDYIQAAWTQMKYDFKLPQVYYLDMWPFAPDFIMCTGPEAAAFITQTNTFAQGEVVADFFGRSIGKTFIEATNGPLWKELHQMLAPGLTPSATKTYHDPILDEARRLYDRVYRLAVPKQVADMGLELGRYPFSIVWRVLFGEKVESPELYAMTKRLSDISQAVQKTMNPIVLYREKRERAAIVKRLEAEIGRITRARFSELKAQKTLPIRTTATCLLDRMLLDYVRDGKPLDNRLRQLVYENAKGILIAGYGTTTDTSSYVLMLLSVFPEALQKLREEHDRLFPSDIDGTLRVLRSGPSIMKELRYTTAVIQETLRMFPIGMVVRAPPAGMTSFELNGKSYPVKPNHYFGIMAYSMHYDPDVFESPASFRPERFLDEEPAFPRNAYRPFERGLRSCIGQNLAMDEMRIALVMLARDFDFELREHNPVKVPRLAHTDMDTKIGDHAFQKSRFSAGPNEETMMKVTLVKR</sequence>
<comment type="cofactor">
    <cofactor evidence="1 8">
        <name>heme</name>
        <dbReference type="ChEBI" id="CHEBI:30413"/>
    </cofactor>
</comment>
<proteinExistence type="predicted"/>
<dbReference type="GO" id="GO:0020037">
    <property type="term" value="F:heme binding"/>
    <property type="evidence" value="ECO:0007669"/>
    <property type="project" value="InterPro"/>
</dbReference>
<keyword evidence="5" id="KW-0560">Oxidoreductase</keyword>
<keyword evidence="7" id="KW-0503">Monooxygenase</keyword>
<dbReference type="EMBL" id="JAUIQD010000007">
    <property type="protein sequence ID" value="KAK3343461.1"/>
    <property type="molecule type" value="Genomic_DNA"/>
</dbReference>
<accession>A0AAJ0H7Y7</accession>
<evidence type="ECO:0000256" key="8">
    <source>
        <dbReference type="PIRSR" id="PIRSR602401-1"/>
    </source>
</evidence>
<dbReference type="InterPro" id="IPR001128">
    <property type="entry name" value="Cyt_P450"/>
</dbReference>
<dbReference type="PRINTS" id="PR00463">
    <property type="entry name" value="EP450I"/>
</dbReference>
<keyword evidence="4 8" id="KW-0479">Metal-binding</keyword>
<organism evidence="10 11">
    <name type="scientific">Lasiosphaeria hispida</name>
    <dbReference type="NCBI Taxonomy" id="260671"/>
    <lineage>
        <taxon>Eukaryota</taxon>
        <taxon>Fungi</taxon>
        <taxon>Dikarya</taxon>
        <taxon>Ascomycota</taxon>
        <taxon>Pezizomycotina</taxon>
        <taxon>Sordariomycetes</taxon>
        <taxon>Sordariomycetidae</taxon>
        <taxon>Sordariales</taxon>
        <taxon>Lasiosphaeriaceae</taxon>
        <taxon>Lasiosphaeria</taxon>
    </lineage>
</organism>
<dbReference type="InterPro" id="IPR050121">
    <property type="entry name" value="Cytochrome_P450_monoxygenase"/>
</dbReference>
<dbReference type="Proteomes" id="UP001275084">
    <property type="component" value="Unassembled WGS sequence"/>
</dbReference>
<evidence type="ECO:0000256" key="9">
    <source>
        <dbReference type="SAM" id="Phobius"/>
    </source>
</evidence>
<evidence type="ECO:0000256" key="3">
    <source>
        <dbReference type="ARBA" id="ARBA00022617"/>
    </source>
</evidence>
<comment type="caution">
    <text evidence="10">The sequence shown here is derived from an EMBL/GenBank/DDBJ whole genome shotgun (WGS) entry which is preliminary data.</text>
</comment>
<evidence type="ECO:0000256" key="6">
    <source>
        <dbReference type="ARBA" id="ARBA00023004"/>
    </source>
</evidence>
<comment type="pathway">
    <text evidence="2">Secondary metabolite biosynthesis.</text>
</comment>
<keyword evidence="9" id="KW-1133">Transmembrane helix</keyword>
<dbReference type="PANTHER" id="PTHR24305">
    <property type="entry name" value="CYTOCHROME P450"/>
    <property type="match status" value="1"/>
</dbReference>
<evidence type="ECO:0000313" key="11">
    <source>
        <dbReference type="Proteomes" id="UP001275084"/>
    </source>
</evidence>
<evidence type="ECO:0000256" key="5">
    <source>
        <dbReference type="ARBA" id="ARBA00023002"/>
    </source>
</evidence>
<protein>
    <submittedName>
        <fullName evidence="10">Cytochrome P450</fullName>
    </submittedName>
</protein>
<keyword evidence="3 8" id="KW-0349">Heme</keyword>
<dbReference type="GO" id="GO:0005506">
    <property type="term" value="F:iron ion binding"/>
    <property type="evidence" value="ECO:0007669"/>
    <property type="project" value="InterPro"/>
</dbReference>
<gene>
    <name evidence="10" type="ORF">B0T25DRAFT_554372</name>
</gene>
<keyword evidence="11" id="KW-1185">Reference proteome</keyword>
<dbReference type="PANTHER" id="PTHR24305:SF107">
    <property type="entry name" value="P450, PUTATIVE (EUROFUNG)-RELATED"/>
    <property type="match status" value="1"/>
</dbReference>
<dbReference type="InterPro" id="IPR002401">
    <property type="entry name" value="Cyt_P450_E_grp-I"/>
</dbReference>
<dbReference type="AlphaFoldDB" id="A0AAJ0H7Y7"/>
<reference evidence="10" key="2">
    <citation type="submission" date="2023-06" db="EMBL/GenBank/DDBJ databases">
        <authorList>
            <consortium name="Lawrence Berkeley National Laboratory"/>
            <person name="Haridas S."/>
            <person name="Hensen N."/>
            <person name="Bonometti L."/>
            <person name="Westerberg I."/>
            <person name="Brannstrom I.O."/>
            <person name="Guillou S."/>
            <person name="Cros-Aarteil S."/>
            <person name="Calhoun S."/>
            <person name="Kuo A."/>
            <person name="Mondo S."/>
            <person name="Pangilinan J."/>
            <person name="Riley R."/>
            <person name="Labutti K."/>
            <person name="Andreopoulos B."/>
            <person name="Lipzen A."/>
            <person name="Chen C."/>
            <person name="Yanf M."/>
            <person name="Daum C."/>
            <person name="Ng V."/>
            <person name="Clum A."/>
            <person name="Steindorff A."/>
            <person name="Ohm R."/>
            <person name="Martin F."/>
            <person name="Silar P."/>
            <person name="Natvig D."/>
            <person name="Lalanne C."/>
            <person name="Gautier V."/>
            <person name="Ament-Velasquez S.L."/>
            <person name="Kruys A."/>
            <person name="Hutchinson M.I."/>
            <person name="Powell A.J."/>
            <person name="Barry K."/>
            <person name="Miller A.N."/>
            <person name="Grigoriev I.V."/>
            <person name="Debuchy R."/>
            <person name="Gladieux P."/>
            <person name="Thoren M.H."/>
            <person name="Johannesson H."/>
        </authorList>
    </citation>
    <scope>NUCLEOTIDE SEQUENCE</scope>
    <source>
        <strain evidence="10">CBS 955.72</strain>
    </source>
</reference>
<dbReference type="SUPFAM" id="SSF48264">
    <property type="entry name" value="Cytochrome P450"/>
    <property type="match status" value="1"/>
</dbReference>
<evidence type="ECO:0000256" key="1">
    <source>
        <dbReference type="ARBA" id="ARBA00001971"/>
    </source>
</evidence>
<evidence type="ECO:0000256" key="4">
    <source>
        <dbReference type="ARBA" id="ARBA00022723"/>
    </source>
</evidence>
<evidence type="ECO:0000256" key="2">
    <source>
        <dbReference type="ARBA" id="ARBA00005179"/>
    </source>
</evidence>
<evidence type="ECO:0000313" key="10">
    <source>
        <dbReference type="EMBL" id="KAK3343461.1"/>
    </source>
</evidence>
<keyword evidence="9" id="KW-0472">Membrane</keyword>
<dbReference type="GO" id="GO:0004497">
    <property type="term" value="F:monooxygenase activity"/>
    <property type="evidence" value="ECO:0007669"/>
    <property type="project" value="UniProtKB-KW"/>
</dbReference>
<dbReference type="Gene3D" id="1.10.630.10">
    <property type="entry name" value="Cytochrome P450"/>
    <property type="match status" value="1"/>
</dbReference>
<dbReference type="PRINTS" id="PR00385">
    <property type="entry name" value="P450"/>
</dbReference>
<keyword evidence="9" id="KW-0812">Transmembrane</keyword>
<feature type="binding site" description="axial binding residue" evidence="8">
    <location>
        <position position="466"/>
    </location>
    <ligand>
        <name>heme</name>
        <dbReference type="ChEBI" id="CHEBI:30413"/>
    </ligand>
    <ligandPart>
        <name>Fe</name>
        <dbReference type="ChEBI" id="CHEBI:18248"/>
    </ligandPart>
</feature>